<dbReference type="RefSeq" id="WP_184920276.1">
    <property type="nucleotide sequence ID" value="NZ_JACHMO010000001.1"/>
</dbReference>
<dbReference type="PANTHER" id="PTHR23421">
    <property type="entry name" value="BETA-GALACTOSIDASE RELATED"/>
    <property type="match status" value="1"/>
</dbReference>
<dbReference type="InterPro" id="IPR026283">
    <property type="entry name" value="B-gal_1-like"/>
</dbReference>
<comment type="caution">
    <text evidence="8">The sequence shown here is derived from an EMBL/GenBank/DDBJ whole genome shotgun (WGS) entry which is preliminary data.</text>
</comment>
<comment type="similarity">
    <text evidence="1">Belongs to the glycosyl hydrolase 35 family.</text>
</comment>
<name>A0A7W9HIV0_9PSEU</name>
<dbReference type="SUPFAM" id="SSF51445">
    <property type="entry name" value="(Trans)glycosidases"/>
    <property type="match status" value="1"/>
</dbReference>
<dbReference type="InterPro" id="IPR048913">
    <property type="entry name" value="BetaGal_gal-bd"/>
</dbReference>
<protein>
    <submittedName>
        <fullName evidence="8">Beta-galactosidase</fullName>
        <ecNumber evidence="8">3.2.1.23</ecNumber>
    </submittedName>
</protein>
<feature type="active site" description="Proton donor" evidence="4">
    <location>
        <position position="154"/>
    </location>
</feature>
<sequence>MTEFTVAPHGFLRDGRPHRVLSGAVHYFRTHPDQWAERLAVARAMGLNTVETYVPWNLHEPTPGRHDFDGLADVERFLERAAEAGLDAIVRPGPYICAEWENGGLPSWLEGPVRCGDSGYLAAVDHWFDVLVPRLAAHQVTRGGNVVMVQVENEYGSYGSDAAYLAHLRDGMVARGVDVPLFTSDGASALFLTGGVVPDVLATANFGSRAEEQFAELRAHRPHDPLFCMEFWCGWFDHWGDRHTTRDPADAAAALAEILGSGASVNIYMAHGGTNFGFWAGANADGDLHDGGYRPTTTSYDYDAPMDEAGRPTEKYWAFREVIGRYAPLPPPPATAPDPLAPRTVPMTKSVRLFDVLDVVGGTETSSPQVPSFEEVGQHQGFLLHRAALPGPRPALPLRVADLRDRAQLYVDGVERATFARKGLADRRGAEAVDVAGPADVELLVEAMGRINYGPLFGERKGVLGGVLHERQFLHGWRTTPIPLTHLPDLPWERGGAGYGPVFFGGTLDVEEPRDAYLSLAGWGKGVVWVNGFNLGRFWEVGPQVTLYLPRPVLRPGVNDVVVLELHPGDNDRSIAVAPGPHLG</sequence>
<dbReference type="EMBL" id="JACHMO010000001">
    <property type="protein sequence ID" value="MBB5803122.1"/>
    <property type="molecule type" value="Genomic_DNA"/>
</dbReference>
<dbReference type="Proteomes" id="UP000552097">
    <property type="component" value="Unassembled WGS sequence"/>
</dbReference>
<dbReference type="Pfam" id="PF21467">
    <property type="entry name" value="BetaGal_gal-bd"/>
    <property type="match status" value="1"/>
</dbReference>
<feature type="domain" description="Glycoside hydrolase 35 catalytic" evidence="5">
    <location>
        <begin position="11"/>
        <end position="325"/>
    </location>
</feature>
<feature type="domain" description="Beta-galactosidase 1-like first all-beta" evidence="6">
    <location>
        <begin position="372"/>
        <end position="482"/>
    </location>
</feature>
<dbReference type="InterPro" id="IPR017853">
    <property type="entry name" value="GH"/>
</dbReference>
<feature type="domain" description="Beta-galactosidase galactose-binding" evidence="7">
    <location>
        <begin position="501"/>
        <end position="559"/>
    </location>
</feature>
<evidence type="ECO:0000256" key="2">
    <source>
        <dbReference type="ARBA" id="ARBA00022801"/>
    </source>
</evidence>
<proteinExistence type="inferred from homology"/>
<dbReference type="InterPro" id="IPR008979">
    <property type="entry name" value="Galactose-bd-like_sf"/>
</dbReference>
<keyword evidence="3 8" id="KW-0326">Glycosidase</keyword>
<feature type="active site" description="Nucleophile" evidence="4">
    <location>
        <position position="230"/>
    </location>
</feature>
<dbReference type="GO" id="GO:0005975">
    <property type="term" value="P:carbohydrate metabolic process"/>
    <property type="evidence" value="ECO:0007669"/>
    <property type="project" value="InterPro"/>
</dbReference>
<evidence type="ECO:0000256" key="4">
    <source>
        <dbReference type="PIRSR" id="PIRSR006336-1"/>
    </source>
</evidence>
<evidence type="ECO:0000259" key="7">
    <source>
        <dbReference type="Pfam" id="PF21467"/>
    </source>
</evidence>
<accession>A0A7W9HIV0</accession>
<dbReference type="EC" id="3.2.1.23" evidence="8"/>
<evidence type="ECO:0000259" key="6">
    <source>
        <dbReference type="Pfam" id="PF21317"/>
    </source>
</evidence>
<dbReference type="FunFam" id="3.20.20.80:FF:000115">
    <property type="entry name" value="Beta-galactosidase"/>
    <property type="match status" value="1"/>
</dbReference>
<evidence type="ECO:0000313" key="9">
    <source>
        <dbReference type="Proteomes" id="UP000552097"/>
    </source>
</evidence>
<evidence type="ECO:0000256" key="1">
    <source>
        <dbReference type="ARBA" id="ARBA00009809"/>
    </source>
</evidence>
<dbReference type="PIRSF" id="PIRSF006336">
    <property type="entry name" value="B-gal"/>
    <property type="match status" value="1"/>
</dbReference>
<dbReference type="Gene3D" id="2.60.120.260">
    <property type="entry name" value="Galactose-binding domain-like"/>
    <property type="match status" value="2"/>
</dbReference>
<gene>
    <name evidence="8" type="ORF">F4560_002890</name>
</gene>
<reference evidence="8 9" key="1">
    <citation type="submission" date="2020-08" db="EMBL/GenBank/DDBJ databases">
        <title>Sequencing the genomes of 1000 actinobacteria strains.</title>
        <authorList>
            <person name="Klenk H.-P."/>
        </authorList>
    </citation>
    <scope>NUCLEOTIDE SEQUENCE [LARGE SCALE GENOMIC DNA]</scope>
    <source>
        <strain evidence="8 9">DSM 45486</strain>
    </source>
</reference>
<dbReference type="InterPro" id="IPR001944">
    <property type="entry name" value="Glycoside_Hdrlase_35"/>
</dbReference>
<dbReference type="InterPro" id="IPR031330">
    <property type="entry name" value="Gly_Hdrlase_35_cat"/>
</dbReference>
<evidence type="ECO:0000313" key="8">
    <source>
        <dbReference type="EMBL" id="MBB5803122.1"/>
    </source>
</evidence>
<dbReference type="Pfam" id="PF01301">
    <property type="entry name" value="Glyco_hydro_35"/>
    <property type="match status" value="1"/>
</dbReference>
<dbReference type="Gene3D" id="3.20.20.80">
    <property type="entry name" value="Glycosidases"/>
    <property type="match status" value="1"/>
</dbReference>
<dbReference type="GO" id="GO:0004565">
    <property type="term" value="F:beta-galactosidase activity"/>
    <property type="evidence" value="ECO:0007669"/>
    <property type="project" value="UniProtKB-EC"/>
</dbReference>
<organism evidence="8 9">
    <name type="scientific">Saccharothrix ecbatanensis</name>
    <dbReference type="NCBI Taxonomy" id="1105145"/>
    <lineage>
        <taxon>Bacteria</taxon>
        <taxon>Bacillati</taxon>
        <taxon>Actinomycetota</taxon>
        <taxon>Actinomycetes</taxon>
        <taxon>Pseudonocardiales</taxon>
        <taxon>Pseudonocardiaceae</taxon>
        <taxon>Saccharothrix</taxon>
    </lineage>
</organism>
<keyword evidence="9" id="KW-1185">Reference proteome</keyword>
<dbReference type="PRINTS" id="PR00742">
    <property type="entry name" value="GLHYDRLASE35"/>
</dbReference>
<dbReference type="InterPro" id="IPR048912">
    <property type="entry name" value="BetaGal1-like_ABD1"/>
</dbReference>
<dbReference type="Pfam" id="PF21317">
    <property type="entry name" value="BetaGal_ABD_1"/>
    <property type="match status" value="1"/>
</dbReference>
<evidence type="ECO:0000256" key="3">
    <source>
        <dbReference type="ARBA" id="ARBA00023295"/>
    </source>
</evidence>
<keyword evidence="2 8" id="KW-0378">Hydrolase</keyword>
<dbReference type="SUPFAM" id="SSF49785">
    <property type="entry name" value="Galactose-binding domain-like"/>
    <property type="match status" value="1"/>
</dbReference>
<evidence type="ECO:0000259" key="5">
    <source>
        <dbReference type="Pfam" id="PF01301"/>
    </source>
</evidence>
<dbReference type="AlphaFoldDB" id="A0A7W9HIV0"/>